<organism evidence="2 3">
    <name type="scientific">Fopius arisanus</name>
    <dbReference type="NCBI Taxonomy" id="64838"/>
    <lineage>
        <taxon>Eukaryota</taxon>
        <taxon>Metazoa</taxon>
        <taxon>Ecdysozoa</taxon>
        <taxon>Arthropoda</taxon>
        <taxon>Hexapoda</taxon>
        <taxon>Insecta</taxon>
        <taxon>Pterygota</taxon>
        <taxon>Neoptera</taxon>
        <taxon>Endopterygota</taxon>
        <taxon>Hymenoptera</taxon>
        <taxon>Apocrita</taxon>
        <taxon>Ichneumonoidea</taxon>
        <taxon>Braconidae</taxon>
        <taxon>Opiinae</taxon>
        <taxon>Fopius</taxon>
    </lineage>
</organism>
<dbReference type="AlphaFoldDB" id="A0A9R1T1S7"/>
<evidence type="ECO:0000259" key="1">
    <source>
        <dbReference type="Pfam" id="PF14923"/>
    </source>
</evidence>
<dbReference type="PANTHER" id="PTHR21436:SF2">
    <property type="entry name" value="COILED-COIL DOMAIN-CONTAINING PROTEIN 142"/>
    <property type="match status" value="1"/>
</dbReference>
<dbReference type="OrthoDB" id="6579237at2759"/>
<dbReference type="Proteomes" id="UP000694866">
    <property type="component" value="Unplaced"/>
</dbReference>
<dbReference type="GeneID" id="105265290"/>
<dbReference type="InterPro" id="IPR055350">
    <property type="entry name" value="CCDC142_C"/>
</dbReference>
<evidence type="ECO:0000313" key="2">
    <source>
        <dbReference type="Proteomes" id="UP000694866"/>
    </source>
</evidence>
<feature type="domain" description="Coiled-coil protein 142 C-terminal" evidence="1">
    <location>
        <begin position="389"/>
        <end position="472"/>
    </location>
</feature>
<dbReference type="PANTHER" id="PTHR21436">
    <property type="entry name" value="COILED-COIL DOMAIN-CONTAINING PROTEIN 142"/>
    <property type="match status" value="1"/>
</dbReference>
<proteinExistence type="predicted"/>
<dbReference type="Pfam" id="PF14923">
    <property type="entry name" value="CCDC142"/>
    <property type="match status" value="1"/>
</dbReference>
<reference evidence="3" key="1">
    <citation type="submission" date="2025-08" db="UniProtKB">
        <authorList>
            <consortium name="RefSeq"/>
        </authorList>
    </citation>
    <scope>IDENTIFICATION</scope>
    <source>
        <strain evidence="3">USDA-PBARC FA_bdor</strain>
        <tissue evidence="3">Whole organism</tissue>
    </source>
</reference>
<name>A0A9R1T1S7_9HYME</name>
<gene>
    <name evidence="3" type="primary">LOC105265290</name>
</gene>
<sequence length="515" mass="59172">MDKCARDIAMIIEDVQGSMSIPDKEVFLRQQTKQLGVLVQTYSAIWSDKEKLVITNRVYRYKVEYLASRVKRSLNIVAKFCRNLIFEIVVDCCKDDGKFTRLLFGLVKAYNDALDLDCNVSSQSTSVNIYSNDCPSMLEPLKKISVTRILQVLAKNKAEENCHELIDCLLMNYQPRNEEEMKSPQSWDVEMSENSSIEIYRALTKHMTPPGDIALPTEKNNPDKIDPVNSENVESIETLVENQSLHVDKLMDAIREIYPQLFGMENIKYDCRGETKVKKSALTRLSDYYQHVVWAAISGILDHVVLWWSPEGLAARHSQGAHHLKDWLRRFIQTNEISSIVRPALLNLCDALGCHVTATCWDELFRLAYIASFECCSKPFSSEGTDTGQMFAELWLDYIYLHRIKFSEFGALQLLTDFAHVSRWVTDCPIISQGVKGHLLKNELLRRCEGVGRLLLRHPGEAIAMQKRRYRRTNDNGSPQSLGLERMPAEMYVPNQQQWLELRASKTYKLYCCTD</sequence>
<dbReference type="InterPro" id="IPR026700">
    <property type="entry name" value="CCDC142"/>
</dbReference>
<evidence type="ECO:0000313" key="3">
    <source>
        <dbReference type="RefSeq" id="XP_011301008.1"/>
    </source>
</evidence>
<keyword evidence="2" id="KW-1185">Reference proteome</keyword>
<dbReference type="KEGG" id="fas:105265290"/>
<protein>
    <recommendedName>
        <fullName evidence="1">Coiled-coil protein 142 C-terminal domain-containing protein</fullName>
    </recommendedName>
</protein>
<accession>A0A9R1T1S7</accession>
<dbReference type="RefSeq" id="XP_011301008.1">
    <property type="nucleotide sequence ID" value="XM_011302706.1"/>
</dbReference>